<organism evidence="2 3">
    <name type="scientific">Mucilaginibacter frigoritolerans</name>
    <dbReference type="NCBI Taxonomy" id="652788"/>
    <lineage>
        <taxon>Bacteria</taxon>
        <taxon>Pseudomonadati</taxon>
        <taxon>Bacteroidota</taxon>
        <taxon>Sphingobacteriia</taxon>
        <taxon>Sphingobacteriales</taxon>
        <taxon>Sphingobacteriaceae</taxon>
        <taxon>Mucilaginibacter</taxon>
    </lineage>
</organism>
<evidence type="ECO:0000256" key="1">
    <source>
        <dbReference type="SAM" id="SignalP"/>
    </source>
</evidence>
<dbReference type="AlphaFoldDB" id="A0A562U562"/>
<dbReference type="RefSeq" id="WP_144911999.1">
    <property type="nucleotide sequence ID" value="NZ_VLLI01000005.1"/>
</dbReference>
<evidence type="ECO:0000313" key="3">
    <source>
        <dbReference type="Proteomes" id="UP000317010"/>
    </source>
</evidence>
<keyword evidence="3" id="KW-1185">Reference proteome</keyword>
<evidence type="ECO:0000313" key="2">
    <source>
        <dbReference type="EMBL" id="TWJ00679.1"/>
    </source>
</evidence>
<feature type="chain" id="PRO_5021872917" evidence="1">
    <location>
        <begin position="23"/>
        <end position="137"/>
    </location>
</feature>
<gene>
    <name evidence="2" type="ORF">JN11_01935</name>
</gene>
<comment type="caution">
    <text evidence="2">The sequence shown here is derived from an EMBL/GenBank/DDBJ whole genome shotgun (WGS) entry which is preliminary data.</text>
</comment>
<feature type="signal peptide" evidence="1">
    <location>
        <begin position="1"/>
        <end position="22"/>
    </location>
</feature>
<proteinExistence type="predicted"/>
<name>A0A562U562_9SPHI</name>
<keyword evidence="1" id="KW-0732">Signal</keyword>
<reference evidence="2 3" key="1">
    <citation type="submission" date="2019-07" db="EMBL/GenBank/DDBJ databases">
        <title>Genomic Encyclopedia of Archaeal and Bacterial Type Strains, Phase II (KMG-II): from individual species to whole genera.</title>
        <authorList>
            <person name="Goeker M."/>
        </authorList>
    </citation>
    <scope>NUCLEOTIDE SEQUENCE [LARGE SCALE GENOMIC DNA]</scope>
    <source>
        <strain evidence="2 3">ATCC BAA-1854</strain>
    </source>
</reference>
<protein>
    <submittedName>
        <fullName evidence="2">Uncharacterized protein</fullName>
    </submittedName>
</protein>
<sequence>MKKNLILCGLALLCLLSQTSFAPAPKAVNAAPAKRANSKNVKLNITNATGYFYNSNPVPYSIIFWQYGHPVTVISVPTGYSSGPYSIPVGTYNVEISGANTATVMVTGFTSQVGSDVTFNNVTFSLSGSITFVIDLP</sequence>
<dbReference type="Proteomes" id="UP000317010">
    <property type="component" value="Unassembled WGS sequence"/>
</dbReference>
<dbReference type="EMBL" id="VLLI01000005">
    <property type="protein sequence ID" value="TWJ00679.1"/>
    <property type="molecule type" value="Genomic_DNA"/>
</dbReference>
<accession>A0A562U562</accession>